<name>A0ACB8YQM9_9ASTR</name>
<organism evidence="1 2">
    <name type="scientific">Smallanthus sonchifolius</name>
    <dbReference type="NCBI Taxonomy" id="185202"/>
    <lineage>
        <taxon>Eukaryota</taxon>
        <taxon>Viridiplantae</taxon>
        <taxon>Streptophyta</taxon>
        <taxon>Embryophyta</taxon>
        <taxon>Tracheophyta</taxon>
        <taxon>Spermatophyta</taxon>
        <taxon>Magnoliopsida</taxon>
        <taxon>eudicotyledons</taxon>
        <taxon>Gunneridae</taxon>
        <taxon>Pentapetalae</taxon>
        <taxon>asterids</taxon>
        <taxon>campanulids</taxon>
        <taxon>Asterales</taxon>
        <taxon>Asteraceae</taxon>
        <taxon>Asteroideae</taxon>
        <taxon>Heliantheae alliance</taxon>
        <taxon>Millerieae</taxon>
        <taxon>Smallanthus</taxon>
    </lineage>
</organism>
<reference evidence="1 2" key="2">
    <citation type="journal article" date="2022" name="Mol. Ecol. Resour.">
        <title>The genomes of chicory, endive, great burdock and yacon provide insights into Asteraceae paleo-polyploidization history and plant inulin production.</title>
        <authorList>
            <person name="Fan W."/>
            <person name="Wang S."/>
            <person name="Wang H."/>
            <person name="Wang A."/>
            <person name="Jiang F."/>
            <person name="Liu H."/>
            <person name="Zhao H."/>
            <person name="Xu D."/>
            <person name="Zhang Y."/>
        </authorList>
    </citation>
    <scope>NUCLEOTIDE SEQUENCE [LARGE SCALE GENOMIC DNA]</scope>
    <source>
        <strain evidence="2">cv. Yunnan</strain>
        <tissue evidence="1">Leaves</tissue>
    </source>
</reference>
<protein>
    <submittedName>
        <fullName evidence="1">Uncharacterized protein</fullName>
    </submittedName>
</protein>
<reference evidence="2" key="1">
    <citation type="journal article" date="2022" name="Mol. Ecol. Resour.">
        <title>The genomes of chicory, endive, great burdock and yacon provide insights into Asteraceae palaeo-polyploidization history and plant inulin production.</title>
        <authorList>
            <person name="Fan W."/>
            <person name="Wang S."/>
            <person name="Wang H."/>
            <person name="Wang A."/>
            <person name="Jiang F."/>
            <person name="Liu H."/>
            <person name="Zhao H."/>
            <person name="Xu D."/>
            <person name="Zhang Y."/>
        </authorList>
    </citation>
    <scope>NUCLEOTIDE SEQUENCE [LARGE SCALE GENOMIC DNA]</scope>
    <source>
        <strain evidence="2">cv. Yunnan</strain>
    </source>
</reference>
<gene>
    <name evidence="1" type="ORF">L1987_81282</name>
</gene>
<evidence type="ECO:0000313" key="2">
    <source>
        <dbReference type="Proteomes" id="UP001056120"/>
    </source>
</evidence>
<evidence type="ECO:0000313" key="1">
    <source>
        <dbReference type="EMBL" id="KAI3687582.1"/>
    </source>
</evidence>
<sequence length="113" mass="12484">MDASASSGSILDSRGSGFSSMGRDFAWLGIFCFFSYPQRGNIDDNDRLVEVMFDAIRKMAAWGVSDSRLRRELSFSRKSSLVDGTCGFGVDGSGRRRCRGLSPHSGPDLLYLW</sequence>
<keyword evidence="2" id="KW-1185">Reference proteome</keyword>
<proteinExistence type="predicted"/>
<dbReference type="Proteomes" id="UP001056120">
    <property type="component" value="Linkage Group LG27"/>
</dbReference>
<comment type="caution">
    <text evidence="1">The sequence shown here is derived from an EMBL/GenBank/DDBJ whole genome shotgun (WGS) entry which is preliminary data.</text>
</comment>
<accession>A0ACB8YQM9</accession>
<dbReference type="EMBL" id="CM042044">
    <property type="protein sequence ID" value="KAI3687582.1"/>
    <property type="molecule type" value="Genomic_DNA"/>
</dbReference>